<dbReference type="PANTHER" id="PTHR46844:SF1">
    <property type="entry name" value="SLR5058 PROTEIN"/>
    <property type="match status" value="1"/>
</dbReference>
<feature type="domain" description="NACHT" evidence="1">
    <location>
        <begin position="105"/>
        <end position="233"/>
    </location>
</feature>
<dbReference type="SUPFAM" id="SSF52540">
    <property type="entry name" value="P-loop containing nucleoside triphosphate hydrolases"/>
    <property type="match status" value="1"/>
</dbReference>
<name>A0ABX1FD44_9PSEU</name>
<protein>
    <submittedName>
        <fullName evidence="2">NACHT domain-containing protein</fullName>
    </submittedName>
</protein>
<keyword evidence="3" id="KW-1185">Reference proteome</keyword>
<dbReference type="InterPro" id="IPR027417">
    <property type="entry name" value="P-loop_NTPase"/>
</dbReference>
<dbReference type="PANTHER" id="PTHR46844">
    <property type="entry name" value="SLR5058 PROTEIN"/>
    <property type="match status" value="1"/>
</dbReference>
<evidence type="ECO:0000313" key="3">
    <source>
        <dbReference type="Proteomes" id="UP001515943"/>
    </source>
</evidence>
<reference evidence="2 3" key="1">
    <citation type="submission" date="2019-08" db="EMBL/GenBank/DDBJ databases">
        <title>Lentzea from Indian Himalayas.</title>
        <authorList>
            <person name="Mandal S."/>
            <person name="Mallick Gupta A."/>
            <person name="Maiti P.K."/>
            <person name="Sarkar J."/>
            <person name="Mandal S."/>
        </authorList>
    </citation>
    <scope>NUCLEOTIDE SEQUENCE [LARGE SCALE GENOMIC DNA]</scope>
    <source>
        <strain evidence="2 3">PSKA42</strain>
    </source>
</reference>
<dbReference type="Proteomes" id="UP001515943">
    <property type="component" value="Unassembled WGS sequence"/>
</dbReference>
<proteinExistence type="predicted"/>
<gene>
    <name evidence="2" type="ORF">FXN61_08530</name>
</gene>
<accession>A0ABX1FD44</accession>
<evidence type="ECO:0000313" key="2">
    <source>
        <dbReference type="EMBL" id="NKE56883.1"/>
    </source>
</evidence>
<comment type="caution">
    <text evidence="2">The sequence shown here is derived from an EMBL/GenBank/DDBJ whole genome shotgun (WGS) entry which is preliminary data.</text>
</comment>
<dbReference type="EMBL" id="VSRL01000021">
    <property type="protein sequence ID" value="NKE56883.1"/>
    <property type="molecule type" value="Genomic_DNA"/>
</dbReference>
<dbReference type="InterPro" id="IPR007111">
    <property type="entry name" value="NACHT_NTPase"/>
</dbReference>
<dbReference type="CDD" id="cd00009">
    <property type="entry name" value="AAA"/>
    <property type="match status" value="1"/>
</dbReference>
<dbReference type="RefSeq" id="WP_167972018.1">
    <property type="nucleotide sequence ID" value="NZ_VSRL01000021.1"/>
</dbReference>
<dbReference type="PROSITE" id="PS50837">
    <property type="entry name" value="NACHT"/>
    <property type="match status" value="1"/>
</dbReference>
<dbReference type="Pfam" id="PF05729">
    <property type="entry name" value="NACHT"/>
    <property type="match status" value="1"/>
</dbReference>
<sequence length="1081" mass="120078">MHNEVQGSTVHGHVVQAQEIGELHLHGNEVPHPPLTSWQDRPALTEELEDLLHVQRDAAETLPYRLLGVRQPELTRVYVQQSVRETERKQGDRPFPIGEALSRGKHLLITGEPGAGKSTLGQMYVQRLATEWLEASADPPLPEPVMPLRIPAKALADDLPWSELLANAVRSSRLNSTLKPELFAKRALGARWLVFVDGLDEIAEPERRDRVIDALVSRMRRGSDHRLVITTRPLPPDELQKLHGQDIDLFTIQPFGPVELQDFASAWFRAQNPTNSKDRAAEFVSQVHDGRLRELVRNPLLATIAAIANTLEPHRKLPHNRADLYERFMSYLLDDKASGRNTLAELRKAHADDPARVEQIEWLYERRKDLVEQLAVKRLESERALLDIAATWDHEAQPEDVLAVLTSTGLFVHSDAGLKFLHHSFAEFLAARVRAATIPADFPNLDEWVELGTQQARETSVLFTFVLWGRKPGHDLDLVIEPLLEGGVEHALLAGRLLAEDVSITSARAAEVVDRLVKLLLANGVREIPWDDAREIGRVLAGLDNDAIAHLLIPKLRGLRDNGDLPDVVRIGCTVALGHLESPENAATWLQEYADVRRSHALAAIATGLAEILPNGADLAEELLLRLAKTTDSYSLVIAVIDTLRFDIERREPARRLLRDLVRRLKTDEAARPGSPHVPHFGALSDTTPFSWDTLCVHAIELECPDEATWLAERILTQSSVDIDEWATAVGVLLRHGSESSLDGVITRARSLTPEHVLIVAEHSLVDHRVTVELARSVVTRPTADDDQFVRACQLMVLFEPKEVHKLVADRRSLDLNDLIRLADITSLQDLSQVGKLLQRVEVAQVDGEQRSAELMAGMLRLGFDGDRLHTEVVNGLPVQRATAAAALFKTGHTTQAEHLVGTLLTEPLDAMSAVICLDRMIAKKVPREAQRLYDHLRVVVGQHDPAVARRFAPILHRVGQPEKAAEVALDAFLRSLGDYEVDNCVGTLLDVSGSAHADVVVQKVRESNLSVWQRMNIADLFINDGLLDHAVMLWLDVVRHHDLEIAKGVEAAAKLVQVGQRAQAIEAAAGHRALLAWLQA</sequence>
<organism evidence="2 3">
    <name type="scientific">Lentzea indica</name>
    <dbReference type="NCBI Taxonomy" id="2604800"/>
    <lineage>
        <taxon>Bacteria</taxon>
        <taxon>Bacillati</taxon>
        <taxon>Actinomycetota</taxon>
        <taxon>Actinomycetes</taxon>
        <taxon>Pseudonocardiales</taxon>
        <taxon>Pseudonocardiaceae</taxon>
        <taxon>Lentzea</taxon>
    </lineage>
</organism>
<dbReference type="Gene3D" id="3.40.50.300">
    <property type="entry name" value="P-loop containing nucleotide triphosphate hydrolases"/>
    <property type="match status" value="1"/>
</dbReference>
<evidence type="ECO:0000259" key="1">
    <source>
        <dbReference type="PROSITE" id="PS50837"/>
    </source>
</evidence>